<evidence type="ECO:0000313" key="5">
    <source>
        <dbReference type="Proteomes" id="UP000250572"/>
    </source>
</evidence>
<dbReference type="Proteomes" id="UP000250572">
    <property type="component" value="Unassembled WGS sequence"/>
</dbReference>
<dbReference type="InterPro" id="IPR000352">
    <property type="entry name" value="Pep_chain_release_fac_I"/>
</dbReference>
<name>A0A315W8T0_GAMAF</name>
<keyword evidence="5" id="KW-1185">Reference proteome</keyword>
<dbReference type="Pfam" id="PF00472">
    <property type="entry name" value="RF-1"/>
    <property type="match status" value="1"/>
</dbReference>
<dbReference type="InterPro" id="IPR050057">
    <property type="entry name" value="Prokaryotic/Mito_RF"/>
</dbReference>
<dbReference type="PANTHER" id="PTHR43804">
    <property type="entry name" value="LD18447P"/>
    <property type="match status" value="1"/>
</dbReference>
<comment type="caution">
    <text evidence="4">The sequence shown here is derived from an EMBL/GenBank/DDBJ whole genome shotgun (WGS) entry which is preliminary data.</text>
</comment>
<dbReference type="GO" id="GO:0070126">
    <property type="term" value="P:mitochondrial translational termination"/>
    <property type="evidence" value="ECO:0007669"/>
    <property type="project" value="TreeGrafter"/>
</dbReference>
<organism evidence="4 5">
    <name type="scientific">Gambusia affinis</name>
    <name type="common">Western mosquitofish</name>
    <name type="synonym">Heterandria affinis</name>
    <dbReference type="NCBI Taxonomy" id="33528"/>
    <lineage>
        <taxon>Eukaryota</taxon>
        <taxon>Metazoa</taxon>
        <taxon>Chordata</taxon>
        <taxon>Craniata</taxon>
        <taxon>Vertebrata</taxon>
        <taxon>Euteleostomi</taxon>
        <taxon>Actinopterygii</taxon>
        <taxon>Neopterygii</taxon>
        <taxon>Teleostei</taxon>
        <taxon>Neoteleostei</taxon>
        <taxon>Acanthomorphata</taxon>
        <taxon>Ovalentaria</taxon>
        <taxon>Atherinomorphae</taxon>
        <taxon>Cyprinodontiformes</taxon>
        <taxon>Poeciliidae</taxon>
        <taxon>Poeciliinae</taxon>
        <taxon>Gambusia</taxon>
    </lineage>
</organism>
<feature type="domain" description="Prokaryotic-type class I peptide chain release factors" evidence="3">
    <location>
        <begin position="5"/>
        <end position="75"/>
    </location>
</feature>
<evidence type="ECO:0000313" key="4">
    <source>
        <dbReference type="EMBL" id="PWA32121.1"/>
    </source>
</evidence>
<evidence type="ECO:0000256" key="1">
    <source>
        <dbReference type="ARBA" id="ARBA00010835"/>
    </source>
</evidence>
<dbReference type="GO" id="GO:0005739">
    <property type="term" value="C:mitochondrion"/>
    <property type="evidence" value="ECO:0007669"/>
    <property type="project" value="TreeGrafter"/>
</dbReference>
<dbReference type="GO" id="GO:0003747">
    <property type="term" value="F:translation release factor activity"/>
    <property type="evidence" value="ECO:0007669"/>
    <property type="project" value="InterPro"/>
</dbReference>
<accession>A0A315W8T0</accession>
<comment type="similarity">
    <text evidence="1">Belongs to the prokaryotic/mitochondrial release factor family.</text>
</comment>
<evidence type="ECO:0000256" key="2">
    <source>
        <dbReference type="SAM" id="MobiDB-lite"/>
    </source>
</evidence>
<proteinExistence type="inferred from homology"/>
<dbReference type="PANTHER" id="PTHR43804:SF1">
    <property type="entry name" value="PEPTIDE CHAIN RELEASE FACTOR 1, MITOCHONDRIAL"/>
    <property type="match status" value="1"/>
</dbReference>
<dbReference type="Gene3D" id="3.30.70.1660">
    <property type="match status" value="1"/>
</dbReference>
<dbReference type="SUPFAM" id="SSF75620">
    <property type="entry name" value="Release factor"/>
    <property type="match status" value="1"/>
</dbReference>
<feature type="region of interest" description="Disordered" evidence="2">
    <location>
        <begin position="39"/>
        <end position="58"/>
    </location>
</feature>
<reference evidence="4 5" key="1">
    <citation type="journal article" date="2018" name="G3 (Bethesda)">
        <title>A High-Quality Reference Genome for the Invasive Mosquitofish Gambusia affinis Using a Chicago Library.</title>
        <authorList>
            <person name="Hoffberg S.L."/>
            <person name="Troendle N.J."/>
            <person name="Glenn T.C."/>
            <person name="Mahmud O."/>
            <person name="Louha S."/>
            <person name="Chalopin D."/>
            <person name="Bennetzen J.L."/>
            <person name="Mauricio R."/>
        </authorList>
    </citation>
    <scope>NUCLEOTIDE SEQUENCE [LARGE SCALE GENOMIC DNA]</scope>
    <source>
        <strain evidence="4">NE01/NJP1002.9</strain>
        <tissue evidence="4">Muscle</tissue>
    </source>
</reference>
<dbReference type="InterPro" id="IPR045853">
    <property type="entry name" value="Pep_chain_release_fac_I_sf"/>
</dbReference>
<sequence length="125" mass="14376">MSVLTGIASECQQTRSQLQNRDTAMRMLRARLYQSMMGKETEQRLTARKQQVGTRSQAERIRTYNFSQDRVTDHRTGYTTRDIKEFMKGGEELEELISDLLEHSEQEALLEAVEISSFVTGQPAD</sequence>
<protein>
    <recommendedName>
        <fullName evidence="3">Prokaryotic-type class I peptide chain release factors domain-containing protein</fullName>
    </recommendedName>
</protein>
<dbReference type="EMBL" id="NHOQ01000204">
    <property type="protein sequence ID" value="PWA32121.1"/>
    <property type="molecule type" value="Genomic_DNA"/>
</dbReference>
<dbReference type="AlphaFoldDB" id="A0A315W8T0"/>
<gene>
    <name evidence="4" type="ORF">CCH79_00013335</name>
</gene>
<evidence type="ECO:0000259" key="3">
    <source>
        <dbReference type="Pfam" id="PF00472"/>
    </source>
</evidence>